<dbReference type="RefSeq" id="WP_008490128.1">
    <property type="nucleotide sequence ID" value="NZ_AMRG01000041.1"/>
</dbReference>
<accession>K2J5F8</accession>
<evidence type="ECO:0000313" key="1">
    <source>
        <dbReference type="EMBL" id="EKE78276.1"/>
    </source>
</evidence>
<organism evidence="1 2">
    <name type="scientific">Idiomarina xiamenensis 10-D-4</name>
    <dbReference type="NCBI Taxonomy" id="740709"/>
    <lineage>
        <taxon>Bacteria</taxon>
        <taxon>Pseudomonadati</taxon>
        <taxon>Pseudomonadota</taxon>
        <taxon>Gammaproteobacteria</taxon>
        <taxon>Alteromonadales</taxon>
        <taxon>Idiomarinaceae</taxon>
        <taxon>Idiomarina</taxon>
    </lineage>
</organism>
<sequence>MSLRYYFTGLCFLFHPSFAEEALINTIASVEFEYQVNSCADFKISYFVSSPNSSVYMPEGTTGLDKADFNYSVIQLNGESNPQMILEKDFYYKKKPDYYIKLDFEESPYVTSVNFEKLFSKLNGDYYLQYFFVKEQIMDHLEKENVDVWLTPLISSERYFVSFDDNGCVTKFFDGKEAFNEDD</sequence>
<dbReference type="AlphaFoldDB" id="K2J5F8"/>
<name>K2J5F8_9GAMM</name>
<dbReference type="Proteomes" id="UP000014115">
    <property type="component" value="Unassembled WGS sequence"/>
</dbReference>
<dbReference type="PATRIC" id="fig|740709.3.peg.2680"/>
<reference evidence="1 2" key="1">
    <citation type="journal article" date="2012" name="J. Bacteriol.">
        <title>Genome Sequence of Idiomarina xiamenensis Type Strain 10-D-4.</title>
        <authorList>
            <person name="Lai Q."/>
            <person name="Wang L."/>
            <person name="Wang W."/>
            <person name="Shao Z."/>
        </authorList>
    </citation>
    <scope>NUCLEOTIDE SEQUENCE [LARGE SCALE GENOMIC DNA]</scope>
    <source>
        <strain evidence="1 2">10-D-4</strain>
    </source>
</reference>
<protein>
    <submittedName>
        <fullName evidence="1">Uncharacterized protein</fullName>
    </submittedName>
</protein>
<gene>
    <name evidence="1" type="ORF">A10D4_13376</name>
</gene>
<keyword evidence="2" id="KW-1185">Reference proteome</keyword>
<evidence type="ECO:0000313" key="2">
    <source>
        <dbReference type="Proteomes" id="UP000014115"/>
    </source>
</evidence>
<comment type="caution">
    <text evidence="1">The sequence shown here is derived from an EMBL/GenBank/DDBJ whole genome shotgun (WGS) entry which is preliminary data.</text>
</comment>
<dbReference type="EMBL" id="AMRG01000041">
    <property type="protein sequence ID" value="EKE78276.1"/>
    <property type="molecule type" value="Genomic_DNA"/>
</dbReference>
<proteinExistence type="predicted"/>